<name>A0A327QD67_9BACT</name>
<evidence type="ECO:0000313" key="2">
    <source>
        <dbReference type="Proteomes" id="UP000249547"/>
    </source>
</evidence>
<dbReference type="Proteomes" id="UP000249547">
    <property type="component" value="Unassembled WGS sequence"/>
</dbReference>
<dbReference type="AlphaFoldDB" id="A0A327QD67"/>
<reference evidence="1 2" key="1">
    <citation type="submission" date="2018-06" db="EMBL/GenBank/DDBJ databases">
        <title>Genomic Encyclopedia of Archaeal and Bacterial Type Strains, Phase II (KMG-II): from individual species to whole genera.</title>
        <authorList>
            <person name="Goeker M."/>
        </authorList>
    </citation>
    <scope>NUCLEOTIDE SEQUENCE [LARGE SCALE GENOMIC DNA]</scope>
    <source>
        <strain evidence="1 2">DSM 23857</strain>
    </source>
</reference>
<organism evidence="1 2">
    <name type="scientific">Chitinophaga skermanii</name>
    <dbReference type="NCBI Taxonomy" id="331697"/>
    <lineage>
        <taxon>Bacteria</taxon>
        <taxon>Pseudomonadati</taxon>
        <taxon>Bacteroidota</taxon>
        <taxon>Chitinophagia</taxon>
        <taxon>Chitinophagales</taxon>
        <taxon>Chitinophagaceae</taxon>
        <taxon>Chitinophaga</taxon>
    </lineage>
</organism>
<evidence type="ECO:0000313" key="1">
    <source>
        <dbReference type="EMBL" id="RAJ01582.1"/>
    </source>
</evidence>
<proteinExistence type="predicted"/>
<sequence>MIAITLFSYKSRDVIINNNLTLIIKKQRPSNEKNFYGPLRHDCIVYCLQ</sequence>
<dbReference type="EMBL" id="QLLL01000007">
    <property type="protein sequence ID" value="RAJ01582.1"/>
    <property type="molecule type" value="Genomic_DNA"/>
</dbReference>
<protein>
    <submittedName>
        <fullName evidence="1">Uncharacterized protein</fullName>
    </submittedName>
</protein>
<comment type="caution">
    <text evidence="1">The sequence shown here is derived from an EMBL/GenBank/DDBJ whole genome shotgun (WGS) entry which is preliminary data.</text>
</comment>
<accession>A0A327QD67</accession>
<keyword evidence="2" id="KW-1185">Reference proteome</keyword>
<gene>
    <name evidence="1" type="ORF">LX64_03798</name>
</gene>